<evidence type="ECO:0000313" key="2">
    <source>
        <dbReference type="EMBL" id="PRX16100.1"/>
    </source>
</evidence>
<feature type="compositionally biased region" description="Low complexity" evidence="1">
    <location>
        <begin position="85"/>
        <end position="104"/>
    </location>
</feature>
<dbReference type="Proteomes" id="UP000239415">
    <property type="component" value="Unassembled WGS sequence"/>
</dbReference>
<feature type="region of interest" description="Disordered" evidence="1">
    <location>
        <begin position="1"/>
        <end position="25"/>
    </location>
</feature>
<keyword evidence="3" id="KW-1185">Reference proteome</keyword>
<organism evidence="2 3">
    <name type="scientific">Actinoplanes italicus</name>
    <dbReference type="NCBI Taxonomy" id="113567"/>
    <lineage>
        <taxon>Bacteria</taxon>
        <taxon>Bacillati</taxon>
        <taxon>Actinomycetota</taxon>
        <taxon>Actinomycetes</taxon>
        <taxon>Micromonosporales</taxon>
        <taxon>Micromonosporaceae</taxon>
        <taxon>Actinoplanes</taxon>
    </lineage>
</organism>
<evidence type="ECO:0000313" key="3">
    <source>
        <dbReference type="Proteomes" id="UP000239415"/>
    </source>
</evidence>
<feature type="region of interest" description="Disordered" evidence="1">
    <location>
        <begin position="66"/>
        <end position="104"/>
    </location>
</feature>
<name>A0A2T0K0K0_9ACTN</name>
<reference evidence="2 3" key="1">
    <citation type="submission" date="2018-03" db="EMBL/GenBank/DDBJ databases">
        <title>Genomic Encyclopedia of Archaeal and Bacterial Type Strains, Phase II (KMG-II): from individual species to whole genera.</title>
        <authorList>
            <person name="Goeker M."/>
        </authorList>
    </citation>
    <scope>NUCLEOTIDE SEQUENCE [LARGE SCALE GENOMIC DNA]</scope>
    <source>
        <strain evidence="2 3">DSM 43146</strain>
    </source>
</reference>
<dbReference type="EMBL" id="PVMZ01000021">
    <property type="protein sequence ID" value="PRX16100.1"/>
    <property type="molecule type" value="Genomic_DNA"/>
</dbReference>
<protein>
    <submittedName>
        <fullName evidence="2">Uncharacterized protein</fullName>
    </submittedName>
</protein>
<dbReference type="AlphaFoldDB" id="A0A2T0K0K0"/>
<evidence type="ECO:0000256" key="1">
    <source>
        <dbReference type="SAM" id="MobiDB-lite"/>
    </source>
</evidence>
<proteinExistence type="predicted"/>
<sequence length="104" mass="9669">MRAVTAGSHTGSAWAAGRGAGRGDGAGACAPLRGSLGDRGGWPVVMAGSGAVEPFRPFSGAVALKKAKPGSAGAAGGSTDRRRAAAAAAPISSSPVPGAGAADG</sequence>
<accession>A0A2T0K0K0</accession>
<comment type="caution">
    <text evidence="2">The sequence shown here is derived from an EMBL/GenBank/DDBJ whole genome shotgun (WGS) entry which is preliminary data.</text>
</comment>
<gene>
    <name evidence="2" type="ORF">CLV67_121148</name>
</gene>